<keyword evidence="4" id="KW-0732">Signal</keyword>
<dbReference type="Gene3D" id="2.40.160.50">
    <property type="entry name" value="membrane protein fhac: a member of the omp85/tpsb transporter family"/>
    <property type="match status" value="1"/>
</dbReference>
<dbReference type="Pfam" id="PF03865">
    <property type="entry name" value="ShlB"/>
    <property type="match status" value="1"/>
</dbReference>
<evidence type="ECO:0000313" key="8">
    <source>
        <dbReference type="Proteomes" id="UP000003781"/>
    </source>
</evidence>
<keyword evidence="3" id="KW-0998">Cell outer membrane</keyword>
<dbReference type="GO" id="GO:0046819">
    <property type="term" value="P:protein secretion by the type V secretion system"/>
    <property type="evidence" value="ECO:0007669"/>
    <property type="project" value="TreeGrafter"/>
</dbReference>
<keyword evidence="1" id="KW-1134">Transmembrane beta strand</keyword>
<evidence type="ECO:0000256" key="4">
    <source>
        <dbReference type="SAM" id="SignalP"/>
    </source>
</evidence>
<feature type="domain" description="Polypeptide-transport-associated ShlB-type" evidence="6">
    <location>
        <begin position="47"/>
        <end position="126"/>
    </location>
</feature>
<dbReference type="GO" id="GO:0098046">
    <property type="term" value="C:type V protein secretion system complex"/>
    <property type="evidence" value="ECO:0007669"/>
    <property type="project" value="TreeGrafter"/>
</dbReference>
<feature type="chain" id="PRO_5002653407" evidence="4">
    <location>
        <begin position="21"/>
        <end position="527"/>
    </location>
</feature>
<dbReference type="Proteomes" id="UP000003781">
    <property type="component" value="Unassembled WGS sequence"/>
</dbReference>
<evidence type="ECO:0000313" key="7">
    <source>
        <dbReference type="EMBL" id="EAZ88282.1"/>
    </source>
</evidence>
<evidence type="ECO:0000259" key="6">
    <source>
        <dbReference type="Pfam" id="PF08479"/>
    </source>
</evidence>
<reference evidence="7 8" key="1">
    <citation type="submission" date="2007-03" db="EMBL/GenBank/DDBJ databases">
        <authorList>
            <person name="Stal L."/>
            <person name="Ferriera S."/>
            <person name="Johnson J."/>
            <person name="Kravitz S."/>
            <person name="Beeson K."/>
            <person name="Sutton G."/>
            <person name="Rogers Y.-H."/>
            <person name="Friedman R."/>
            <person name="Frazier M."/>
            <person name="Venter J.C."/>
        </authorList>
    </citation>
    <scope>NUCLEOTIDE SEQUENCE [LARGE SCALE GENOMIC DNA]</scope>
    <source>
        <strain evidence="7 8">CCY0110</strain>
    </source>
</reference>
<comment type="caution">
    <text evidence="7">The sequence shown here is derived from an EMBL/GenBank/DDBJ whole genome shotgun (WGS) entry which is preliminary data.</text>
</comment>
<keyword evidence="2" id="KW-0812">Transmembrane</keyword>
<dbReference type="Pfam" id="PF08479">
    <property type="entry name" value="POTRA_2"/>
    <property type="match status" value="1"/>
</dbReference>
<sequence length="527" mass="59866">MLLLLTLITILNIFLPCAVALETDPYPQSPKDRRLVLSANQNSETYTIDNIIIKNSSILTEEQKNNINKNWQREYQQLDDLLAAGLELATFISTIYKNQGYITSWANFPPQDQLNEGILIIEVFEGSLEEIEINGAKKLDKNYILSRLNSAYEKPLNNFHLSNNLDKLSRDPLIKSLNSDLQEGSQKNLSILVLNIEETLPQTLSFQGNNTAPAGTGSEEGLFTYNNKNLFGGGQEFLLQYGKSEGKDLGYISFNFPVTSENTRLQFRGQIESNEIVVEPLNLFDFENDVTTVGLDLQHPVIDNKNNSLLLSLSYDYHRSENFILGERFEFDERFPNGIAEYQVLRFSPQWINRSPNQVFSLKAQFNVGIERSFFYTQLDFDFLQAFSENLLFSFRVESQFADQILFPQEQCKIGGSQFGNGAVRGYARQAFRNDNCIVGSAQVPWTAFKDKFVGWEIKLVPFLEAGYVWESEDSILPKQTLASSGVELGFSWGSFSVSAYYGLPLIDVVDELEEPFGIRGGFNWQF</sequence>
<keyword evidence="1" id="KW-0472">Membrane</keyword>
<dbReference type="GO" id="GO:0008320">
    <property type="term" value="F:protein transmembrane transporter activity"/>
    <property type="evidence" value="ECO:0007669"/>
    <property type="project" value="TreeGrafter"/>
</dbReference>
<dbReference type="Gene3D" id="3.10.20.310">
    <property type="entry name" value="membrane protein fhac"/>
    <property type="match status" value="1"/>
</dbReference>
<feature type="domain" description="Haemolysin activator HlyB C-terminal" evidence="5">
    <location>
        <begin position="190"/>
        <end position="489"/>
    </location>
</feature>
<evidence type="ECO:0000256" key="2">
    <source>
        <dbReference type="ARBA" id="ARBA00022692"/>
    </source>
</evidence>
<dbReference type="PANTHER" id="PTHR34597">
    <property type="entry name" value="SLR1661 PROTEIN"/>
    <property type="match status" value="1"/>
</dbReference>
<protein>
    <submittedName>
        <fullName evidence="7">Surface antigen (D15)</fullName>
    </submittedName>
</protein>
<dbReference type="OrthoDB" id="596066at2"/>
<dbReference type="EMBL" id="AAXW01000092">
    <property type="protein sequence ID" value="EAZ88282.1"/>
    <property type="molecule type" value="Genomic_DNA"/>
</dbReference>
<dbReference type="eggNOG" id="COG2831">
    <property type="taxonomic scope" value="Bacteria"/>
</dbReference>
<dbReference type="PANTHER" id="PTHR34597:SF3">
    <property type="entry name" value="OUTER MEMBRANE TRANSPORTER CDIB"/>
    <property type="match status" value="1"/>
</dbReference>
<evidence type="ECO:0000259" key="5">
    <source>
        <dbReference type="Pfam" id="PF03865"/>
    </source>
</evidence>
<evidence type="ECO:0000256" key="3">
    <source>
        <dbReference type="ARBA" id="ARBA00023237"/>
    </source>
</evidence>
<dbReference type="InterPro" id="IPR005565">
    <property type="entry name" value="Hemolysn_activator_HlyB_C"/>
</dbReference>
<gene>
    <name evidence="7" type="ORF">CY0110_14550</name>
</gene>
<dbReference type="AlphaFoldDB" id="A3IZ15"/>
<dbReference type="InterPro" id="IPR013686">
    <property type="entry name" value="Polypept-transport_assoc_ShlB"/>
</dbReference>
<feature type="signal peptide" evidence="4">
    <location>
        <begin position="1"/>
        <end position="20"/>
    </location>
</feature>
<keyword evidence="8" id="KW-1185">Reference proteome</keyword>
<dbReference type="RefSeq" id="WP_008278633.1">
    <property type="nucleotide sequence ID" value="NZ_AAXW01000092.1"/>
</dbReference>
<name>A3IZ15_9CHRO</name>
<organism evidence="7 8">
    <name type="scientific">Crocosphaera chwakensis CCY0110</name>
    <dbReference type="NCBI Taxonomy" id="391612"/>
    <lineage>
        <taxon>Bacteria</taxon>
        <taxon>Bacillati</taxon>
        <taxon>Cyanobacteriota</taxon>
        <taxon>Cyanophyceae</taxon>
        <taxon>Oscillatoriophycideae</taxon>
        <taxon>Chroococcales</taxon>
        <taxon>Aphanothecaceae</taxon>
        <taxon>Crocosphaera</taxon>
        <taxon>Crocosphaera chwakensis</taxon>
    </lineage>
</organism>
<dbReference type="InterPro" id="IPR051544">
    <property type="entry name" value="TPS_OM_transporter"/>
</dbReference>
<evidence type="ECO:0000256" key="1">
    <source>
        <dbReference type="ARBA" id="ARBA00022452"/>
    </source>
</evidence>
<accession>A3IZ15</accession>
<proteinExistence type="predicted"/>